<gene>
    <name evidence="1" type="ORF">V5E97_35930</name>
</gene>
<dbReference type="EMBL" id="CP155447">
    <property type="protein sequence ID" value="XBH03656.1"/>
    <property type="molecule type" value="Genomic_DNA"/>
</dbReference>
<sequence>MKNKREVAVTLTPELFDRLRTEAELLGVSITWLVASLIVDTVDKVPSSLTSL</sequence>
<reference evidence="1" key="1">
    <citation type="submission" date="2024-05" db="EMBL/GenBank/DDBJ databases">
        <title>Planctomycetes of the genus Singulisphaera possess chitinolytic capabilities.</title>
        <authorList>
            <person name="Ivanova A."/>
        </authorList>
    </citation>
    <scope>NUCLEOTIDE SEQUENCE</scope>
    <source>
        <strain evidence="1">Ch08T</strain>
    </source>
</reference>
<proteinExistence type="predicted"/>
<protein>
    <recommendedName>
        <fullName evidence="2">CopG-like ribbon-helix-helix domain-containing protein</fullName>
    </recommendedName>
</protein>
<evidence type="ECO:0008006" key="2">
    <source>
        <dbReference type="Google" id="ProtNLM"/>
    </source>
</evidence>
<dbReference type="AlphaFoldDB" id="A0AAU7CEQ4"/>
<dbReference type="RefSeq" id="WP_406696395.1">
    <property type="nucleotide sequence ID" value="NZ_CP155447.1"/>
</dbReference>
<organism evidence="1">
    <name type="scientific">Singulisphaera sp. Ch08</name>
    <dbReference type="NCBI Taxonomy" id="3120278"/>
    <lineage>
        <taxon>Bacteria</taxon>
        <taxon>Pseudomonadati</taxon>
        <taxon>Planctomycetota</taxon>
        <taxon>Planctomycetia</taxon>
        <taxon>Isosphaerales</taxon>
        <taxon>Isosphaeraceae</taxon>
        <taxon>Singulisphaera</taxon>
    </lineage>
</organism>
<accession>A0AAU7CEQ4</accession>
<evidence type="ECO:0000313" key="1">
    <source>
        <dbReference type="EMBL" id="XBH03656.1"/>
    </source>
</evidence>
<name>A0AAU7CEQ4_9BACT</name>